<comment type="caution">
    <text evidence="1">The sequence shown here is derived from an EMBL/GenBank/DDBJ whole genome shotgun (WGS) entry which is preliminary data.</text>
</comment>
<dbReference type="InterPro" id="IPR024096">
    <property type="entry name" value="NO_sig/Golgi_transp_ligand-bd"/>
</dbReference>
<dbReference type="GO" id="GO:0020037">
    <property type="term" value="F:heme binding"/>
    <property type="evidence" value="ECO:0007669"/>
    <property type="project" value="InterPro"/>
</dbReference>
<sequence>MKGMVFTEMLEFVAATWNEDMADDIIEASLLTNGLASGGAYTSVGTYDHREMVALLSALSQRSGLGVDALMQAFGLHLAGRFAVLFPGFFDRSGGLFGFLASIDAHIHVEVKKLYPDAELPSFEILSQDGTSMSMLYRSGRKMEALAEGLIQGAARHFGSTVAVERSAGDDGATLFVITESTS</sequence>
<dbReference type="AlphaFoldDB" id="A0A1S2DQB8"/>
<evidence type="ECO:0000313" key="2">
    <source>
        <dbReference type="Proteomes" id="UP000477951"/>
    </source>
</evidence>
<name>A0A1S2DQB8_AGRVI</name>
<dbReference type="EMBL" id="WPHR01000007">
    <property type="protein sequence ID" value="MUZ73388.1"/>
    <property type="molecule type" value="Genomic_DNA"/>
</dbReference>
<organism evidence="1 2">
    <name type="scientific">Agrobacterium vitis</name>
    <name type="common">Rhizobium vitis</name>
    <dbReference type="NCBI Taxonomy" id="373"/>
    <lineage>
        <taxon>Bacteria</taxon>
        <taxon>Pseudomonadati</taxon>
        <taxon>Pseudomonadota</taxon>
        <taxon>Alphaproteobacteria</taxon>
        <taxon>Hyphomicrobiales</taxon>
        <taxon>Rhizobiaceae</taxon>
        <taxon>Rhizobium/Agrobacterium group</taxon>
        <taxon>Agrobacterium</taxon>
    </lineage>
</organism>
<dbReference type="Gene3D" id="3.90.1520.10">
    <property type="entry name" value="H-NOX domain"/>
    <property type="match status" value="1"/>
</dbReference>
<gene>
    <name evidence="1" type="ORF">GOZ90_11915</name>
</gene>
<proteinExistence type="predicted"/>
<reference evidence="1 2" key="1">
    <citation type="submission" date="2019-12" db="EMBL/GenBank/DDBJ databases">
        <title>Whole-genome sequencing of Allorhizobium vitis.</title>
        <authorList>
            <person name="Gan H.M."/>
            <person name="Szegedi E."/>
            <person name="Burr T."/>
            <person name="Savka M.A."/>
        </authorList>
    </citation>
    <scope>NUCLEOTIDE SEQUENCE [LARGE SCALE GENOMIC DNA]</scope>
    <source>
        <strain evidence="1 2">CG516</strain>
    </source>
</reference>
<dbReference type="Proteomes" id="UP000477951">
    <property type="component" value="Unassembled WGS sequence"/>
</dbReference>
<dbReference type="Pfam" id="PF07700">
    <property type="entry name" value="HNOB"/>
    <property type="match status" value="1"/>
</dbReference>
<dbReference type="InterPro" id="IPR011644">
    <property type="entry name" value="Heme_NO-bd"/>
</dbReference>
<protein>
    <submittedName>
        <fullName evidence="1">Uncharacterized protein</fullName>
    </submittedName>
</protein>
<evidence type="ECO:0000313" key="1">
    <source>
        <dbReference type="EMBL" id="MUZ73388.1"/>
    </source>
</evidence>
<accession>A0A1S2DQB8</accession>
<dbReference type="InterPro" id="IPR038158">
    <property type="entry name" value="H-NOX_domain_sf"/>
</dbReference>
<dbReference type="RefSeq" id="WP_070148853.1">
    <property type="nucleotide sequence ID" value="NZ_AP023268.1"/>
</dbReference>
<dbReference type="SUPFAM" id="SSF111126">
    <property type="entry name" value="Ligand-binding domain in the NO signalling and Golgi transport"/>
    <property type="match status" value="1"/>
</dbReference>